<dbReference type="OrthoDB" id="5946976at2759"/>
<feature type="signal peptide" evidence="1">
    <location>
        <begin position="1"/>
        <end position="20"/>
    </location>
</feature>
<feature type="domain" description="Beta-lactamase-related" evidence="2">
    <location>
        <begin position="49"/>
        <end position="402"/>
    </location>
</feature>
<sequence>MNFSPYKLAFLLVLIPLAYRFVSDRLYSDHKPEVYGYVDERFKKVGDAFAQNFENGWESEGAALAVFLDGEKVVDVYGGYADKQAARKWAWNTITVTFSTTKAVASVAIALLHQNGRLNYDDPVAKYWPGFGKHGRDNVTIQMALSHMAGLAYIDTPITEQMAADHEKMREILENQPPNWAPGTKTGYHAYTHGWIVDQIIRHTDERKRGIGQFFREEIAERFDIDFHIGLPLEEEYRVARITTPTLLNRLEEMWHDLRVVKYLKSLYKLISGHPLAKVVKNPSWLEAVSRCTINNPDYHSLEQAAALGIGNARSLATLFDKVNRGEILNKAVLETISKHYVNESDFIFDDVVAKGYGFFHLPIGRAGTAHGFGHTGHGCQMVITDLKNKLTIAYVTNGLKTGIYDLCRTYWKLQTATYDVIEEMQKN</sequence>
<dbReference type="InterPro" id="IPR001466">
    <property type="entry name" value="Beta-lactam-related"/>
</dbReference>
<reference evidence="3 4" key="1">
    <citation type="submission" date="2020-04" db="EMBL/GenBank/DDBJ databases">
        <authorList>
            <person name="Laetsch R D."/>
            <person name="Stevens L."/>
            <person name="Kumar S."/>
            <person name="Blaxter L. M."/>
        </authorList>
    </citation>
    <scope>NUCLEOTIDE SEQUENCE [LARGE SCALE GENOMIC DNA]</scope>
</reference>
<evidence type="ECO:0000313" key="4">
    <source>
        <dbReference type="Proteomes" id="UP000494206"/>
    </source>
</evidence>
<keyword evidence="1" id="KW-0732">Signal</keyword>
<dbReference type="Proteomes" id="UP000494206">
    <property type="component" value="Unassembled WGS sequence"/>
</dbReference>
<evidence type="ECO:0000256" key="1">
    <source>
        <dbReference type="SAM" id="SignalP"/>
    </source>
</evidence>
<dbReference type="SUPFAM" id="SSF56601">
    <property type="entry name" value="beta-lactamase/transpeptidase-like"/>
    <property type="match status" value="1"/>
</dbReference>
<dbReference type="EMBL" id="CADEPM010000013">
    <property type="protein sequence ID" value="CAB3411449.1"/>
    <property type="molecule type" value="Genomic_DNA"/>
</dbReference>
<accession>A0A8S1FBV0</accession>
<evidence type="ECO:0000313" key="3">
    <source>
        <dbReference type="EMBL" id="CAB3411449.1"/>
    </source>
</evidence>
<name>A0A8S1FBV0_9PELO</name>
<organism evidence="3 4">
    <name type="scientific">Caenorhabditis bovis</name>
    <dbReference type="NCBI Taxonomy" id="2654633"/>
    <lineage>
        <taxon>Eukaryota</taxon>
        <taxon>Metazoa</taxon>
        <taxon>Ecdysozoa</taxon>
        <taxon>Nematoda</taxon>
        <taxon>Chromadorea</taxon>
        <taxon>Rhabditida</taxon>
        <taxon>Rhabditina</taxon>
        <taxon>Rhabditomorpha</taxon>
        <taxon>Rhabditoidea</taxon>
        <taxon>Rhabditidae</taxon>
        <taxon>Peloderinae</taxon>
        <taxon>Caenorhabditis</taxon>
    </lineage>
</organism>
<dbReference type="PANTHER" id="PTHR43319:SF2">
    <property type="entry name" value="BETA-LACTAMASE-RELATED DOMAIN-CONTAINING PROTEIN"/>
    <property type="match status" value="1"/>
</dbReference>
<gene>
    <name evidence="3" type="ORF">CBOVIS_LOCUS12840</name>
</gene>
<proteinExistence type="predicted"/>
<dbReference type="InterPro" id="IPR012338">
    <property type="entry name" value="Beta-lactam/transpept-like"/>
</dbReference>
<comment type="caution">
    <text evidence="3">The sequence shown here is derived from an EMBL/GenBank/DDBJ whole genome shotgun (WGS) entry which is preliminary data.</text>
</comment>
<evidence type="ECO:0000259" key="2">
    <source>
        <dbReference type="Pfam" id="PF00144"/>
    </source>
</evidence>
<dbReference type="Pfam" id="PF00144">
    <property type="entry name" value="Beta-lactamase"/>
    <property type="match status" value="1"/>
</dbReference>
<dbReference type="PANTHER" id="PTHR43319">
    <property type="entry name" value="BETA-LACTAMASE-RELATED"/>
    <property type="match status" value="1"/>
</dbReference>
<dbReference type="Gene3D" id="3.40.710.10">
    <property type="entry name" value="DD-peptidase/beta-lactamase superfamily"/>
    <property type="match status" value="1"/>
</dbReference>
<feature type="chain" id="PRO_5035747511" description="Beta-lactamase-related domain-containing protein" evidence="1">
    <location>
        <begin position="21"/>
        <end position="428"/>
    </location>
</feature>
<dbReference type="AlphaFoldDB" id="A0A8S1FBV0"/>
<protein>
    <recommendedName>
        <fullName evidence="2">Beta-lactamase-related domain-containing protein</fullName>
    </recommendedName>
</protein>
<dbReference type="InterPro" id="IPR052907">
    <property type="entry name" value="Beta-lactamase/esterase"/>
</dbReference>
<keyword evidence="4" id="KW-1185">Reference proteome</keyword>